<keyword evidence="3" id="KW-1185">Reference proteome</keyword>
<name>A0A6A5WTH6_9PLEO</name>
<evidence type="ECO:0000313" key="3">
    <source>
        <dbReference type="Proteomes" id="UP000799779"/>
    </source>
</evidence>
<dbReference type="AlphaFoldDB" id="A0A6A5WTH6"/>
<reference evidence="2" key="1">
    <citation type="journal article" date="2020" name="Stud. Mycol.">
        <title>101 Dothideomycetes genomes: a test case for predicting lifestyles and emergence of pathogens.</title>
        <authorList>
            <person name="Haridas S."/>
            <person name="Albert R."/>
            <person name="Binder M."/>
            <person name="Bloem J."/>
            <person name="Labutti K."/>
            <person name="Salamov A."/>
            <person name="Andreopoulos B."/>
            <person name="Baker S."/>
            <person name="Barry K."/>
            <person name="Bills G."/>
            <person name="Bluhm B."/>
            <person name="Cannon C."/>
            <person name="Castanera R."/>
            <person name="Culley D."/>
            <person name="Daum C."/>
            <person name="Ezra D."/>
            <person name="Gonzalez J."/>
            <person name="Henrissat B."/>
            <person name="Kuo A."/>
            <person name="Liang C."/>
            <person name="Lipzen A."/>
            <person name="Lutzoni F."/>
            <person name="Magnuson J."/>
            <person name="Mondo S."/>
            <person name="Nolan M."/>
            <person name="Ohm R."/>
            <person name="Pangilinan J."/>
            <person name="Park H.-J."/>
            <person name="Ramirez L."/>
            <person name="Alfaro M."/>
            <person name="Sun H."/>
            <person name="Tritt A."/>
            <person name="Yoshinaga Y."/>
            <person name="Zwiers L.-H."/>
            <person name="Turgeon B."/>
            <person name="Goodwin S."/>
            <person name="Spatafora J."/>
            <person name="Crous P."/>
            <person name="Grigoriev I."/>
        </authorList>
    </citation>
    <scope>NUCLEOTIDE SEQUENCE</scope>
    <source>
        <strain evidence="2">CBS 123094</strain>
    </source>
</reference>
<proteinExistence type="predicted"/>
<dbReference type="Proteomes" id="UP000799779">
    <property type="component" value="Unassembled WGS sequence"/>
</dbReference>
<gene>
    <name evidence="2" type="ORF">P154DRAFT_531143</name>
</gene>
<organism evidence="2 3">
    <name type="scientific">Amniculicola lignicola CBS 123094</name>
    <dbReference type="NCBI Taxonomy" id="1392246"/>
    <lineage>
        <taxon>Eukaryota</taxon>
        <taxon>Fungi</taxon>
        <taxon>Dikarya</taxon>
        <taxon>Ascomycota</taxon>
        <taxon>Pezizomycotina</taxon>
        <taxon>Dothideomycetes</taxon>
        <taxon>Pleosporomycetidae</taxon>
        <taxon>Pleosporales</taxon>
        <taxon>Amniculicolaceae</taxon>
        <taxon>Amniculicola</taxon>
    </lineage>
</organism>
<protein>
    <submittedName>
        <fullName evidence="2">Uncharacterized protein</fullName>
    </submittedName>
</protein>
<feature type="region of interest" description="Disordered" evidence="1">
    <location>
        <begin position="1"/>
        <end position="40"/>
    </location>
</feature>
<accession>A0A6A5WTH6</accession>
<dbReference type="EMBL" id="ML977565">
    <property type="protein sequence ID" value="KAF2005002.1"/>
    <property type="molecule type" value="Genomic_DNA"/>
</dbReference>
<sequence>MLPRRPGSRVPRGQTNTTPQEPISSRMQSQQDSEEKVKTARDKWWGNLGNPFAIEVEVKRNDFLPDPNLKFHEFYAADRNSVDQVSKFTIIRWPKDKAWVLHEYFKCTIRMIYNFRSPEYGPYNNEHGCSKRGMLAWNLALEYMNHMHSEGSSFPLSSRFLWNDTKKFNIEKDFTENEREELKRLECAIRTLKKPES</sequence>
<evidence type="ECO:0000256" key="1">
    <source>
        <dbReference type="SAM" id="MobiDB-lite"/>
    </source>
</evidence>
<feature type="compositionally biased region" description="Polar residues" evidence="1">
    <location>
        <begin position="13"/>
        <end position="31"/>
    </location>
</feature>
<evidence type="ECO:0000313" key="2">
    <source>
        <dbReference type="EMBL" id="KAF2005002.1"/>
    </source>
</evidence>